<evidence type="ECO:0000313" key="3">
    <source>
        <dbReference type="Proteomes" id="UP000019155"/>
    </source>
</evidence>
<dbReference type="OrthoDB" id="9954570at2"/>
<evidence type="ECO:0000256" key="1">
    <source>
        <dbReference type="SAM" id="MobiDB-lite"/>
    </source>
</evidence>
<proteinExistence type="predicted"/>
<dbReference type="eggNOG" id="ENOG5032FNI">
    <property type="taxonomic scope" value="Bacteria"/>
</dbReference>
<dbReference type="STRING" id="1435051.BMOU_0244"/>
<dbReference type="RefSeq" id="WP_034873969.1">
    <property type="nucleotide sequence ID" value="NZ_AZMV01000001.1"/>
</dbReference>
<organism evidence="2 3">
    <name type="scientific">Bifidobacterium moukalabense DSM 27321</name>
    <dbReference type="NCBI Taxonomy" id="1435051"/>
    <lineage>
        <taxon>Bacteria</taxon>
        <taxon>Bacillati</taxon>
        <taxon>Actinomycetota</taxon>
        <taxon>Actinomycetes</taxon>
        <taxon>Bifidobacteriales</taxon>
        <taxon>Bifidobacteriaceae</taxon>
        <taxon>Bifidobacterium</taxon>
    </lineage>
</organism>
<reference evidence="2 3" key="1">
    <citation type="journal article" date="2014" name="Genome Announc.">
        <title>The Genome Sequence of Bifidobacterium moukalabense DSM 27321 Highlights the Close Phylogenetic Relatedness with the Bifidobacterium dentium Taxon.</title>
        <authorList>
            <person name="Lugli G.A."/>
            <person name="Duranti S."/>
            <person name="Milani C."/>
            <person name="Turroni F."/>
            <person name="Viappiani A."/>
            <person name="Mangifesta M."/>
            <person name="van Sinderen D."/>
            <person name="Ventura M."/>
        </authorList>
    </citation>
    <scope>NUCLEOTIDE SEQUENCE [LARGE SCALE GENOMIC DNA]</scope>
    <source>
        <strain evidence="2 3">DSM 27321</strain>
    </source>
</reference>
<comment type="caution">
    <text evidence="2">The sequence shown here is derived from an EMBL/GenBank/DDBJ whole genome shotgun (WGS) entry which is preliminary data.</text>
</comment>
<gene>
    <name evidence="2" type="ORF">BMOU_0244</name>
</gene>
<accession>W4NC37</accession>
<dbReference type="EMBL" id="AZMV01000001">
    <property type="protein sequence ID" value="ETY72230.1"/>
    <property type="molecule type" value="Genomic_DNA"/>
</dbReference>
<evidence type="ECO:0000313" key="2">
    <source>
        <dbReference type="EMBL" id="ETY72230.1"/>
    </source>
</evidence>
<protein>
    <submittedName>
        <fullName evidence="2">Uncharacterized protein</fullName>
    </submittedName>
</protein>
<feature type="region of interest" description="Disordered" evidence="1">
    <location>
        <begin position="1"/>
        <end position="22"/>
    </location>
</feature>
<sequence>MKRKTKMALADGGEERDAQNPFQCQRDELATSDMHACDLCGGWVSSPVYQVLLAFNGQSKTATEVCADCMDRLGFEPTRVVPLEAYRDYERWVYRASGESEDMK</sequence>
<dbReference type="PATRIC" id="fig|1435051.3.peg.240"/>
<name>W4NC37_9BIFI</name>
<keyword evidence="3" id="KW-1185">Reference proteome</keyword>
<dbReference type="AlphaFoldDB" id="W4NC37"/>
<dbReference type="Proteomes" id="UP000019155">
    <property type="component" value="Unassembled WGS sequence"/>
</dbReference>
<dbReference type="GeneID" id="97502542"/>